<name>A0A0B1S0V8_OESDE</name>
<proteinExistence type="predicted"/>
<keyword evidence="1" id="KW-0812">Transmembrane</keyword>
<dbReference type="OrthoDB" id="10024078at2759"/>
<keyword evidence="3" id="KW-1185">Reference proteome</keyword>
<accession>A0A0B1S0V8</accession>
<organism evidence="2 3">
    <name type="scientific">Oesophagostomum dentatum</name>
    <name type="common">Nodular worm</name>
    <dbReference type="NCBI Taxonomy" id="61180"/>
    <lineage>
        <taxon>Eukaryota</taxon>
        <taxon>Metazoa</taxon>
        <taxon>Ecdysozoa</taxon>
        <taxon>Nematoda</taxon>
        <taxon>Chromadorea</taxon>
        <taxon>Rhabditida</taxon>
        <taxon>Rhabditina</taxon>
        <taxon>Rhabditomorpha</taxon>
        <taxon>Strongyloidea</taxon>
        <taxon>Strongylidae</taxon>
        <taxon>Oesophagostomum</taxon>
    </lineage>
</organism>
<evidence type="ECO:0000256" key="1">
    <source>
        <dbReference type="SAM" id="Phobius"/>
    </source>
</evidence>
<feature type="transmembrane region" description="Helical" evidence="1">
    <location>
        <begin position="35"/>
        <end position="60"/>
    </location>
</feature>
<evidence type="ECO:0000313" key="2">
    <source>
        <dbReference type="EMBL" id="KHJ77531.1"/>
    </source>
</evidence>
<gene>
    <name evidence="2" type="ORF">OESDEN_22849</name>
</gene>
<dbReference type="EMBL" id="KN610670">
    <property type="protein sequence ID" value="KHJ77531.1"/>
    <property type="molecule type" value="Genomic_DNA"/>
</dbReference>
<evidence type="ECO:0000313" key="3">
    <source>
        <dbReference type="Proteomes" id="UP000053660"/>
    </source>
</evidence>
<dbReference type="Proteomes" id="UP000053660">
    <property type="component" value="Unassembled WGS sequence"/>
</dbReference>
<dbReference type="AlphaFoldDB" id="A0A0B1S0V8"/>
<protein>
    <submittedName>
        <fullName evidence="2">Uncharacterized protein</fullName>
    </submittedName>
</protein>
<keyword evidence="1" id="KW-0472">Membrane</keyword>
<reference evidence="2 3" key="1">
    <citation type="submission" date="2014-03" db="EMBL/GenBank/DDBJ databases">
        <title>Draft genome of the hookworm Oesophagostomum dentatum.</title>
        <authorList>
            <person name="Mitreva M."/>
        </authorList>
    </citation>
    <scope>NUCLEOTIDE SEQUENCE [LARGE SCALE GENOMIC DNA]</scope>
    <source>
        <strain evidence="2 3">OD-Hann</strain>
    </source>
</reference>
<keyword evidence="1" id="KW-1133">Transmembrane helix</keyword>
<sequence>MRPGAYPLVWLNESFIMDDGTKDDLMSSLFTPMKIVKTVCWSAVGVGGFLILLSHCALLCQLQLSRGERR</sequence>